<protein>
    <submittedName>
        <fullName evidence="1">Uncharacterized protein</fullName>
    </submittedName>
</protein>
<sequence>MRKTSNPPKKIILAKYSRTKPRIWWRELLKTIRIIYNIYPTR</sequence>
<accession>A0A4P7N9F9</accession>
<proteinExistence type="predicted"/>
<evidence type="ECO:0000313" key="1">
    <source>
        <dbReference type="EMBL" id="QBZ57646.1"/>
    </source>
</evidence>
<evidence type="ECO:0000313" key="2">
    <source>
        <dbReference type="Proteomes" id="UP000294847"/>
    </source>
</evidence>
<dbReference type="AlphaFoldDB" id="A0A4P7N9F9"/>
<name>A0A4P7N9F9_PYROR</name>
<reference evidence="1 2" key="1">
    <citation type="journal article" date="2019" name="Mol. Biol. Evol.">
        <title>Blast fungal genomes show frequent chromosomal changes, gene gains and losses, and effector gene turnover.</title>
        <authorList>
            <person name="Gomez Luciano L.B."/>
            <person name="Jason Tsai I."/>
            <person name="Chuma I."/>
            <person name="Tosa Y."/>
            <person name="Chen Y.H."/>
            <person name="Li J.Y."/>
            <person name="Li M.Y."/>
            <person name="Jade Lu M.Y."/>
            <person name="Nakayashiki H."/>
            <person name="Li W.H."/>
        </authorList>
    </citation>
    <scope>NUCLEOTIDE SEQUENCE [LARGE SCALE GENOMIC DNA]</scope>
    <source>
        <strain evidence="1">MZ5-1-6</strain>
    </source>
</reference>
<gene>
    <name evidence="1" type="ORF">PoMZ_02580</name>
</gene>
<dbReference type="Proteomes" id="UP000294847">
    <property type="component" value="Chromosome 2"/>
</dbReference>
<dbReference type="EMBL" id="CP034205">
    <property type="protein sequence ID" value="QBZ57646.1"/>
    <property type="molecule type" value="Genomic_DNA"/>
</dbReference>
<organism evidence="1 2">
    <name type="scientific">Pyricularia oryzae</name>
    <name type="common">Rice blast fungus</name>
    <name type="synonym">Magnaporthe oryzae</name>
    <dbReference type="NCBI Taxonomy" id="318829"/>
    <lineage>
        <taxon>Eukaryota</taxon>
        <taxon>Fungi</taxon>
        <taxon>Dikarya</taxon>
        <taxon>Ascomycota</taxon>
        <taxon>Pezizomycotina</taxon>
        <taxon>Sordariomycetes</taxon>
        <taxon>Sordariomycetidae</taxon>
        <taxon>Magnaporthales</taxon>
        <taxon>Pyriculariaceae</taxon>
        <taxon>Pyricularia</taxon>
    </lineage>
</organism>